<dbReference type="Gene3D" id="4.10.240.10">
    <property type="entry name" value="Zn(2)-C6 fungal-type DNA-binding domain"/>
    <property type="match status" value="1"/>
</dbReference>
<dbReference type="PANTHER" id="PTHR46910:SF38">
    <property type="entry name" value="ZN(2)-C6 FUNGAL-TYPE DOMAIN-CONTAINING PROTEIN"/>
    <property type="match status" value="1"/>
</dbReference>
<evidence type="ECO:0000256" key="2">
    <source>
        <dbReference type="ARBA" id="ARBA00023242"/>
    </source>
</evidence>
<accession>A0AAW0EDE9</accession>
<dbReference type="Pfam" id="PF04082">
    <property type="entry name" value="Fungal_trans"/>
    <property type="match status" value="1"/>
</dbReference>
<feature type="compositionally biased region" description="Polar residues" evidence="3">
    <location>
        <begin position="1"/>
        <end position="17"/>
    </location>
</feature>
<dbReference type="CDD" id="cd12148">
    <property type="entry name" value="fungal_TF_MHR"/>
    <property type="match status" value="1"/>
</dbReference>
<feature type="domain" description="Zn(2)-C6 fungal-type" evidence="5">
    <location>
        <begin position="31"/>
        <end position="62"/>
    </location>
</feature>
<feature type="transmembrane region" description="Helical" evidence="4">
    <location>
        <begin position="544"/>
        <end position="561"/>
    </location>
</feature>
<dbReference type="SUPFAM" id="SSF57701">
    <property type="entry name" value="Zn2/Cys6 DNA-binding domain"/>
    <property type="match status" value="1"/>
</dbReference>
<dbReference type="GO" id="GO:0003677">
    <property type="term" value="F:DNA binding"/>
    <property type="evidence" value="ECO:0007669"/>
    <property type="project" value="InterPro"/>
</dbReference>
<dbReference type="Proteomes" id="UP001362999">
    <property type="component" value="Unassembled WGS sequence"/>
</dbReference>
<proteinExistence type="predicted"/>
<dbReference type="PANTHER" id="PTHR46910">
    <property type="entry name" value="TRANSCRIPTION FACTOR PDR1"/>
    <property type="match status" value="1"/>
</dbReference>
<sequence>MSNNESLEASPSRSQSPEECGPSKRQRPLRCCDMCRKRKVRCDGQDGGTCSRCVSSNRPCTYNTPQQKRGRKAKLVDGLRKEIATLKAHIRTLSVCALCSQPLSGPSEISLFSNVSNVNVTEEVDDASATDSEHADSLDELTSLFSQFDLDQSATGTFFGSTSPLVLTDHAFMLKESHDGQPLLFNINARRRHFWDLLPWDRAASAIQPQYVYPPRDLIDCLLQSYLANVHPTYPFLHFSSFARSVMEGLHLVDTNFGGVLLAVLAVAARYSKDPRVFVEGDNALSAGWEYANQIWITRTIFNPTIHETQMYGLLTLYATGSTPQNAWLYHGLGIRCLHHRGVHRRKPEGHVWSHEDKLWNRAFWAFVALDRMVSAFTGRPSSLPMEEYDVEPPFVLDGDWDEGFALTERPPPLSYFICDTRLCEILGDVMRRLYASKRTKQMMGWDKLTVAHFDSTMNKFLDSIPLHLRWNSEKPPKGVYFSQSATLHISFHYTLIVIHRPGIHRPDYLTSTSLSICAHAARTILRTAGLWFRETQEIPLPNIVTPVFVAAIILAVNAIAAKRTGLAVDRDRDDALFATAVEMLELGETRYQTVGRLVDVLRAISPFNDENKVTHTAACSFYPEPVYTEQITAGFPSIKDLLADGSTAFGDDLLSMWMGVPSDLGSWDMYFENGGLADVQQTQ</sequence>
<dbReference type="GO" id="GO:0000981">
    <property type="term" value="F:DNA-binding transcription factor activity, RNA polymerase II-specific"/>
    <property type="evidence" value="ECO:0007669"/>
    <property type="project" value="InterPro"/>
</dbReference>
<dbReference type="PROSITE" id="PS50048">
    <property type="entry name" value="ZN2_CY6_FUNGAL_2"/>
    <property type="match status" value="1"/>
</dbReference>
<keyword evidence="2" id="KW-0539">Nucleus</keyword>
<evidence type="ECO:0000256" key="4">
    <source>
        <dbReference type="SAM" id="Phobius"/>
    </source>
</evidence>
<keyword evidence="4" id="KW-0472">Membrane</keyword>
<evidence type="ECO:0000313" key="6">
    <source>
        <dbReference type="EMBL" id="KAK7063679.1"/>
    </source>
</evidence>
<dbReference type="InterPro" id="IPR036864">
    <property type="entry name" value="Zn2-C6_fun-type_DNA-bd_sf"/>
</dbReference>
<evidence type="ECO:0000256" key="1">
    <source>
        <dbReference type="ARBA" id="ARBA00022723"/>
    </source>
</evidence>
<dbReference type="GO" id="GO:0008270">
    <property type="term" value="F:zinc ion binding"/>
    <property type="evidence" value="ECO:0007669"/>
    <property type="project" value="InterPro"/>
</dbReference>
<dbReference type="SMART" id="SM00066">
    <property type="entry name" value="GAL4"/>
    <property type="match status" value="1"/>
</dbReference>
<dbReference type="InterPro" id="IPR050987">
    <property type="entry name" value="AtrR-like"/>
</dbReference>
<keyword evidence="1" id="KW-0479">Metal-binding</keyword>
<dbReference type="InterPro" id="IPR001138">
    <property type="entry name" value="Zn2Cys6_DnaBD"/>
</dbReference>
<organism evidence="6 7">
    <name type="scientific">Favolaschia claudopus</name>
    <dbReference type="NCBI Taxonomy" id="2862362"/>
    <lineage>
        <taxon>Eukaryota</taxon>
        <taxon>Fungi</taxon>
        <taxon>Dikarya</taxon>
        <taxon>Basidiomycota</taxon>
        <taxon>Agaricomycotina</taxon>
        <taxon>Agaricomycetes</taxon>
        <taxon>Agaricomycetidae</taxon>
        <taxon>Agaricales</taxon>
        <taxon>Marasmiineae</taxon>
        <taxon>Mycenaceae</taxon>
        <taxon>Favolaschia</taxon>
    </lineage>
</organism>
<keyword evidence="4" id="KW-0812">Transmembrane</keyword>
<name>A0AAW0EDE9_9AGAR</name>
<evidence type="ECO:0000313" key="7">
    <source>
        <dbReference type="Proteomes" id="UP001362999"/>
    </source>
</evidence>
<dbReference type="InterPro" id="IPR007219">
    <property type="entry name" value="XnlR_reg_dom"/>
</dbReference>
<reference evidence="6 7" key="1">
    <citation type="journal article" date="2024" name="J Genomics">
        <title>Draft genome sequencing and assembly of Favolaschia claudopus CIRM-BRFM 2984 isolated from oak limbs.</title>
        <authorList>
            <person name="Navarro D."/>
            <person name="Drula E."/>
            <person name="Chaduli D."/>
            <person name="Cazenave R."/>
            <person name="Ahrendt S."/>
            <person name="Wang J."/>
            <person name="Lipzen A."/>
            <person name="Daum C."/>
            <person name="Barry K."/>
            <person name="Grigoriev I.V."/>
            <person name="Favel A."/>
            <person name="Rosso M.N."/>
            <person name="Martin F."/>
        </authorList>
    </citation>
    <scope>NUCLEOTIDE SEQUENCE [LARGE SCALE GENOMIC DNA]</scope>
    <source>
        <strain evidence="6 7">CIRM-BRFM 2984</strain>
    </source>
</reference>
<comment type="caution">
    <text evidence="6">The sequence shown here is derived from an EMBL/GenBank/DDBJ whole genome shotgun (WGS) entry which is preliminary data.</text>
</comment>
<keyword evidence="7" id="KW-1185">Reference proteome</keyword>
<evidence type="ECO:0000259" key="5">
    <source>
        <dbReference type="PROSITE" id="PS50048"/>
    </source>
</evidence>
<evidence type="ECO:0000256" key="3">
    <source>
        <dbReference type="SAM" id="MobiDB-lite"/>
    </source>
</evidence>
<protein>
    <submittedName>
        <fullName evidence="6">Fungal-trans domain-containing protein</fullName>
    </submittedName>
</protein>
<dbReference type="AlphaFoldDB" id="A0AAW0EDE9"/>
<dbReference type="CDD" id="cd00067">
    <property type="entry name" value="GAL4"/>
    <property type="match status" value="1"/>
</dbReference>
<dbReference type="EMBL" id="JAWWNJ010000001">
    <property type="protein sequence ID" value="KAK7063679.1"/>
    <property type="molecule type" value="Genomic_DNA"/>
</dbReference>
<feature type="region of interest" description="Disordered" evidence="3">
    <location>
        <begin position="1"/>
        <end position="27"/>
    </location>
</feature>
<keyword evidence="4" id="KW-1133">Transmembrane helix</keyword>
<dbReference type="Pfam" id="PF00172">
    <property type="entry name" value="Zn_clus"/>
    <property type="match status" value="1"/>
</dbReference>
<dbReference type="GO" id="GO:0006351">
    <property type="term" value="P:DNA-templated transcription"/>
    <property type="evidence" value="ECO:0007669"/>
    <property type="project" value="InterPro"/>
</dbReference>
<dbReference type="SMART" id="SM00906">
    <property type="entry name" value="Fungal_trans"/>
    <property type="match status" value="1"/>
</dbReference>
<gene>
    <name evidence="6" type="ORF">R3P38DRAFT_8944</name>
</gene>